<dbReference type="Proteomes" id="UP000501534">
    <property type="component" value="Chromosome"/>
</dbReference>
<evidence type="ECO:0000313" key="3">
    <source>
        <dbReference type="Proteomes" id="UP000501534"/>
    </source>
</evidence>
<dbReference type="KEGG" id="uru:DSM104443_02230"/>
<accession>A0A6M4GWB1</accession>
<evidence type="ECO:0000256" key="1">
    <source>
        <dbReference type="SAM" id="MobiDB-lite"/>
    </source>
</evidence>
<dbReference type="AlphaFoldDB" id="A0A6M4GWB1"/>
<reference evidence="2 3" key="1">
    <citation type="submission" date="2020-04" db="EMBL/GenBank/DDBJ databases">
        <title>Usitatibacter rugosus gen. nov., sp. nov. and Usitatibacter palustris sp. nov., novel members of Usitatibacteraceae fam. nov. within the order Nitrosomonadales isolated from soil.</title>
        <authorList>
            <person name="Huber K.J."/>
            <person name="Neumann-Schaal M."/>
            <person name="Geppert A."/>
            <person name="Luckner M."/>
            <person name="Wanner G."/>
            <person name="Overmann J."/>
        </authorList>
    </citation>
    <scope>NUCLEOTIDE SEQUENCE [LARGE SCALE GENOMIC DNA]</scope>
    <source>
        <strain evidence="2 3">0125_3</strain>
    </source>
</reference>
<sequence>MEFQNAVLLATTAVASFAVFESRASSIAPRVAKRADPAPVPRTTPQGDLTWDRPISSEPSNAPQAARTINGDLILQRKLRDRYIAARFPCTAQSSADLENPDRMIQAARLFLEEEQPDRAMELLSLAIEQCPAVESLRLAQLEVAFRMGDAGSYRTLAMEFQKNHPASKDWKQVARLGRALAGTPSPAHDGPWPDTPNWIHASWDLTGEVLAADFHRAMNRTFAAGSR</sequence>
<dbReference type="EMBL" id="CP053069">
    <property type="protein sequence ID" value="QJR11158.1"/>
    <property type="molecule type" value="Genomic_DNA"/>
</dbReference>
<name>A0A6M4GWB1_9PROT</name>
<keyword evidence="3" id="KW-1185">Reference proteome</keyword>
<feature type="region of interest" description="Disordered" evidence="1">
    <location>
        <begin position="30"/>
        <end position="66"/>
    </location>
</feature>
<gene>
    <name evidence="2" type="ORF">DSM104443_02230</name>
</gene>
<organism evidence="2 3">
    <name type="scientific">Usitatibacter rugosus</name>
    <dbReference type="NCBI Taxonomy" id="2732067"/>
    <lineage>
        <taxon>Bacteria</taxon>
        <taxon>Pseudomonadati</taxon>
        <taxon>Pseudomonadota</taxon>
        <taxon>Betaproteobacteria</taxon>
        <taxon>Nitrosomonadales</taxon>
        <taxon>Usitatibacteraceae</taxon>
        <taxon>Usitatibacter</taxon>
    </lineage>
</organism>
<evidence type="ECO:0008006" key="4">
    <source>
        <dbReference type="Google" id="ProtNLM"/>
    </source>
</evidence>
<proteinExistence type="predicted"/>
<protein>
    <recommendedName>
        <fullName evidence="4">Tetratricopeptide repeat protein</fullName>
    </recommendedName>
</protein>
<dbReference type="RefSeq" id="WP_171092264.1">
    <property type="nucleotide sequence ID" value="NZ_CP053069.1"/>
</dbReference>
<evidence type="ECO:0000313" key="2">
    <source>
        <dbReference type="EMBL" id="QJR11158.1"/>
    </source>
</evidence>